<gene>
    <name evidence="2" type="ORF">C8E97_6437</name>
</gene>
<reference evidence="2 3" key="1">
    <citation type="submission" date="2018-10" db="EMBL/GenBank/DDBJ databases">
        <title>Sequencing the genomes of 1000 actinobacteria strains.</title>
        <authorList>
            <person name="Klenk H.-P."/>
        </authorList>
    </citation>
    <scope>NUCLEOTIDE SEQUENCE [LARGE SCALE GENOMIC DNA]</scope>
    <source>
        <strain evidence="2 3">DSM 43800</strain>
    </source>
</reference>
<dbReference type="Proteomes" id="UP000282084">
    <property type="component" value="Unassembled WGS sequence"/>
</dbReference>
<keyword evidence="3" id="KW-1185">Reference proteome</keyword>
<comment type="caution">
    <text evidence="2">The sequence shown here is derived from an EMBL/GenBank/DDBJ whole genome shotgun (WGS) entry which is preliminary data.</text>
</comment>
<protein>
    <recommendedName>
        <fullName evidence="4">Excreted virulence factor EspC (Type VII ESX diderm)</fullName>
    </recommendedName>
</protein>
<organism evidence="2 3">
    <name type="scientific">Saccharothrix australiensis</name>
    <dbReference type="NCBI Taxonomy" id="2072"/>
    <lineage>
        <taxon>Bacteria</taxon>
        <taxon>Bacillati</taxon>
        <taxon>Actinomycetota</taxon>
        <taxon>Actinomycetes</taxon>
        <taxon>Pseudonocardiales</taxon>
        <taxon>Pseudonocardiaceae</taxon>
        <taxon>Saccharothrix</taxon>
    </lineage>
</organism>
<evidence type="ECO:0008006" key="4">
    <source>
        <dbReference type="Google" id="ProtNLM"/>
    </source>
</evidence>
<evidence type="ECO:0000313" key="3">
    <source>
        <dbReference type="Proteomes" id="UP000282084"/>
    </source>
</evidence>
<dbReference type="AlphaFoldDB" id="A0A495W7R7"/>
<feature type="region of interest" description="Disordered" evidence="1">
    <location>
        <begin position="1"/>
        <end position="43"/>
    </location>
</feature>
<evidence type="ECO:0000313" key="2">
    <source>
        <dbReference type="EMBL" id="RKT57712.1"/>
    </source>
</evidence>
<dbReference type="RefSeq" id="WP_121009746.1">
    <property type="nucleotide sequence ID" value="NZ_RBXO01000001.1"/>
</dbReference>
<name>A0A495W7R7_9PSEU</name>
<proteinExistence type="predicted"/>
<sequence length="100" mass="10357">MAGYGTSTEAMQKASKGISDAAKDTAEDLKKVGQTETVDRDFGEAHKQHFQKYKGGIENFGKGITNMAGTLGAFAGKIASGAATYGDVEATNASNVGSQY</sequence>
<accession>A0A495W7R7</accession>
<dbReference type="EMBL" id="RBXO01000001">
    <property type="protein sequence ID" value="RKT57712.1"/>
    <property type="molecule type" value="Genomic_DNA"/>
</dbReference>
<evidence type="ECO:0000256" key="1">
    <source>
        <dbReference type="SAM" id="MobiDB-lite"/>
    </source>
</evidence>
<dbReference type="OrthoDB" id="3634994at2"/>
<feature type="compositionally biased region" description="Polar residues" evidence="1">
    <location>
        <begin position="1"/>
        <end position="10"/>
    </location>
</feature>
<feature type="compositionally biased region" description="Basic and acidic residues" evidence="1">
    <location>
        <begin position="21"/>
        <end position="43"/>
    </location>
</feature>